<comment type="similarity">
    <text evidence="1 6">Belongs to the acylphosphatase family.</text>
</comment>
<keyword evidence="9" id="KW-1185">Reference proteome</keyword>
<dbReference type="Proteomes" id="UP000622610">
    <property type="component" value="Unassembled WGS sequence"/>
</dbReference>
<sequence>MRKVRINVSGRVQGVGFRFVTKMLADSLGIYGSAKNEDDGSVTIEAMSQNDMSLEQFIEKVKRSPAPFGRVDSFNLEEDLTIPETNRFITN</sequence>
<dbReference type="PROSITE" id="PS51160">
    <property type="entry name" value="ACYLPHOSPHATASE_3"/>
    <property type="match status" value="1"/>
</dbReference>
<protein>
    <recommendedName>
        <fullName evidence="3 5">acylphosphatase</fullName>
        <ecNumber evidence="2 5">3.6.1.7</ecNumber>
    </recommendedName>
</protein>
<dbReference type="Pfam" id="PF00708">
    <property type="entry name" value="Acylphosphatase"/>
    <property type="match status" value="1"/>
</dbReference>
<dbReference type="InterPro" id="IPR036046">
    <property type="entry name" value="Acylphosphatase-like_dom_sf"/>
</dbReference>
<dbReference type="Gene3D" id="3.30.70.100">
    <property type="match status" value="1"/>
</dbReference>
<evidence type="ECO:0000256" key="3">
    <source>
        <dbReference type="ARBA" id="ARBA00015991"/>
    </source>
</evidence>
<evidence type="ECO:0000256" key="6">
    <source>
        <dbReference type="RuleBase" id="RU004168"/>
    </source>
</evidence>
<dbReference type="EC" id="3.6.1.7" evidence="2 5"/>
<dbReference type="InterPro" id="IPR020456">
    <property type="entry name" value="Acylphosphatase"/>
</dbReference>
<accession>A0A917JE80</accession>
<reference evidence="8" key="2">
    <citation type="submission" date="2020-09" db="EMBL/GenBank/DDBJ databases">
        <authorList>
            <person name="Sun Q."/>
            <person name="Sedlacek I."/>
        </authorList>
    </citation>
    <scope>NUCLEOTIDE SEQUENCE</scope>
    <source>
        <strain evidence="8">CCM 8433</strain>
    </source>
</reference>
<feature type="active site" evidence="5">
    <location>
        <position position="18"/>
    </location>
</feature>
<reference evidence="8" key="1">
    <citation type="journal article" date="2014" name="Int. J. Syst. Evol. Microbiol.">
        <title>Complete genome sequence of Corynebacterium casei LMG S-19264T (=DSM 44701T), isolated from a smear-ripened cheese.</title>
        <authorList>
            <consortium name="US DOE Joint Genome Institute (JGI-PGF)"/>
            <person name="Walter F."/>
            <person name="Albersmeier A."/>
            <person name="Kalinowski J."/>
            <person name="Ruckert C."/>
        </authorList>
    </citation>
    <scope>NUCLEOTIDE SEQUENCE</scope>
    <source>
        <strain evidence="8">CCM 8433</strain>
    </source>
</reference>
<name>A0A917JE80_9ENTE</name>
<evidence type="ECO:0000256" key="5">
    <source>
        <dbReference type="PROSITE-ProRule" id="PRU00520"/>
    </source>
</evidence>
<feature type="active site" evidence="5">
    <location>
        <position position="36"/>
    </location>
</feature>
<dbReference type="GO" id="GO:0003998">
    <property type="term" value="F:acylphosphatase activity"/>
    <property type="evidence" value="ECO:0007669"/>
    <property type="project" value="UniProtKB-EC"/>
</dbReference>
<comment type="catalytic activity">
    <reaction evidence="4 5">
        <text>an acyl phosphate + H2O = a carboxylate + phosphate + H(+)</text>
        <dbReference type="Rhea" id="RHEA:14965"/>
        <dbReference type="ChEBI" id="CHEBI:15377"/>
        <dbReference type="ChEBI" id="CHEBI:15378"/>
        <dbReference type="ChEBI" id="CHEBI:29067"/>
        <dbReference type="ChEBI" id="CHEBI:43474"/>
        <dbReference type="ChEBI" id="CHEBI:59918"/>
        <dbReference type="EC" id="3.6.1.7"/>
    </reaction>
</comment>
<comment type="caution">
    <text evidence="8">The sequence shown here is derived from an EMBL/GenBank/DDBJ whole genome shotgun (WGS) entry which is preliminary data.</text>
</comment>
<keyword evidence="5" id="KW-0378">Hydrolase</keyword>
<dbReference type="RefSeq" id="WP_188366327.1">
    <property type="nucleotide sequence ID" value="NZ_BMDT01000001.1"/>
</dbReference>
<organism evidence="8 9">
    <name type="scientific">Enterococcus alcedinis</name>
    <dbReference type="NCBI Taxonomy" id="1274384"/>
    <lineage>
        <taxon>Bacteria</taxon>
        <taxon>Bacillati</taxon>
        <taxon>Bacillota</taxon>
        <taxon>Bacilli</taxon>
        <taxon>Lactobacillales</taxon>
        <taxon>Enterococcaceae</taxon>
        <taxon>Enterococcus</taxon>
    </lineage>
</organism>
<dbReference type="PROSITE" id="PS00150">
    <property type="entry name" value="ACYLPHOSPHATASE_1"/>
    <property type="match status" value="1"/>
</dbReference>
<evidence type="ECO:0000256" key="2">
    <source>
        <dbReference type="ARBA" id="ARBA00012150"/>
    </source>
</evidence>
<evidence type="ECO:0000313" key="9">
    <source>
        <dbReference type="Proteomes" id="UP000622610"/>
    </source>
</evidence>
<dbReference type="AlphaFoldDB" id="A0A917JE80"/>
<dbReference type="InterPro" id="IPR001792">
    <property type="entry name" value="Acylphosphatase-like_dom"/>
</dbReference>
<evidence type="ECO:0000256" key="1">
    <source>
        <dbReference type="ARBA" id="ARBA00005614"/>
    </source>
</evidence>
<evidence type="ECO:0000256" key="4">
    <source>
        <dbReference type="ARBA" id="ARBA00047645"/>
    </source>
</evidence>
<dbReference type="EMBL" id="BMDT01000001">
    <property type="protein sequence ID" value="GGI64467.1"/>
    <property type="molecule type" value="Genomic_DNA"/>
</dbReference>
<dbReference type="PANTHER" id="PTHR47268:SF4">
    <property type="entry name" value="ACYLPHOSPHATASE"/>
    <property type="match status" value="1"/>
</dbReference>
<dbReference type="PANTHER" id="PTHR47268">
    <property type="entry name" value="ACYLPHOSPHATASE"/>
    <property type="match status" value="1"/>
</dbReference>
<feature type="domain" description="Acylphosphatase-like" evidence="7">
    <location>
        <begin position="3"/>
        <end position="91"/>
    </location>
</feature>
<evidence type="ECO:0000259" key="7">
    <source>
        <dbReference type="PROSITE" id="PS51160"/>
    </source>
</evidence>
<dbReference type="SUPFAM" id="SSF54975">
    <property type="entry name" value="Acylphosphatase/BLUF domain-like"/>
    <property type="match status" value="1"/>
</dbReference>
<dbReference type="InterPro" id="IPR017968">
    <property type="entry name" value="Acylphosphatase_CS"/>
</dbReference>
<proteinExistence type="inferred from homology"/>
<gene>
    <name evidence="8" type="primary">acyP</name>
    <name evidence="8" type="ORF">GCM10011482_01210</name>
</gene>
<evidence type="ECO:0000313" key="8">
    <source>
        <dbReference type="EMBL" id="GGI64467.1"/>
    </source>
</evidence>